<evidence type="ECO:0000313" key="2">
    <source>
        <dbReference type="Proteomes" id="UP000260814"/>
    </source>
</evidence>
<dbReference type="EMBL" id="QSTW01000013">
    <property type="protein sequence ID" value="RGM90379.1"/>
    <property type="molecule type" value="Genomic_DNA"/>
</dbReference>
<accession>A0A3E4Z771</accession>
<name>A0A3E4Z771_9BACT</name>
<evidence type="ECO:0000313" key="1">
    <source>
        <dbReference type="EMBL" id="RGM90379.1"/>
    </source>
</evidence>
<comment type="caution">
    <text evidence="1">The sequence shown here is derived from an EMBL/GenBank/DDBJ whole genome shotgun (WGS) entry which is preliminary data.</text>
</comment>
<sequence length="304" mass="33556">MTLASKTAEVKYIQKGNKGAKLRMRDWDVNVKYLSGEKDELFYDVVLYKSKLYLCLVSHTSISGVNDPITSVSQQKGFWEIAQEWVFIATKLLLAEKINADQIDVDSLYVKHLDGADGTFSGELKAATGSFKGSVNIANGKIAFNEDGSGSIAKQDSLLKEGITFDSEGNVRLGANVEYLGFESHYYMGPIIKRQSDGSNLFYISRKGVRYSNYVTIPTQTNKDAFVMPAGEGWNGQFLYVYNFNYNNLSLKTAPGELVIPAMSVGIFFASPATRTGGTLWTVIAINKEQILGVGEYEDIYPNG</sequence>
<dbReference type="RefSeq" id="WP_117702173.1">
    <property type="nucleotide sequence ID" value="NZ_QSTW01000013.1"/>
</dbReference>
<dbReference type="AlphaFoldDB" id="A0A3E4Z771"/>
<organism evidence="1 2">
    <name type="scientific">Phocaeicola plebeius</name>
    <dbReference type="NCBI Taxonomy" id="310297"/>
    <lineage>
        <taxon>Bacteria</taxon>
        <taxon>Pseudomonadati</taxon>
        <taxon>Bacteroidota</taxon>
        <taxon>Bacteroidia</taxon>
        <taxon>Bacteroidales</taxon>
        <taxon>Bacteroidaceae</taxon>
        <taxon>Phocaeicola</taxon>
    </lineage>
</organism>
<dbReference type="Proteomes" id="UP000260814">
    <property type="component" value="Unassembled WGS sequence"/>
</dbReference>
<gene>
    <name evidence="1" type="ORF">DXB87_10790</name>
</gene>
<proteinExistence type="predicted"/>
<protein>
    <submittedName>
        <fullName evidence="1">Uncharacterized protein</fullName>
    </submittedName>
</protein>
<reference evidence="1 2" key="1">
    <citation type="submission" date="2018-08" db="EMBL/GenBank/DDBJ databases">
        <title>A genome reference for cultivated species of the human gut microbiota.</title>
        <authorList>
            <person name="Zou Y."/>
            <person name="Xue W."/>
            <person name="Luo G."/>
        </authorList>
    </citation>
    <scope>NUCLEOTIDE SEQUENCE [LARGE SCALE GENOMIC DNA]</scope>
    <source>
        <strain evidence="1 2">OM06-2</strain>
    </source>
</reference>